<evidence type="ECO:0000313" key="2">
    <source>
        <dbReference type="EMBL" id="CAE7199944.1"/>
    </source>
</evidence>
<feature type="region of interest" description="Disordered" evidence="1">
    <location>
        <begin position="316"/>
        <end position="490"/>
    </location>
</feature>
<feature type="compositionally biased region" description="Polar residues" evidence="1">
    <location>
        <begin position="322"/>
        <end position="334"/>
    </location>
</feature>
<evidence type="ECO:0000313" key="3">
    <source>
        <dbReference type="Proteomes" id="UP000472372"/>
    </source>
</evidence>
<sequence length="490" mass="56340">MLDIYDAHLMDLSEWVDSIPPVATEDERYACVSPLLGPSQYEEDSVDDHESDIADKDLANGFPTHLRPEDAFWTRMRLVQIRNFLIRCQLLYITVRCMERKPWKPHSDIQLDRYYKKIRYLAIKARNIAEAIGGDDLRARAEYWAGRGCGGLQDWQGAMTHFAAAMKFDVPNFTDEKGKLLQRGLLQDEKDDVEFLLQSVKQREQDLQQKKENVHKEKYGDGHPNLHPPDIKWHLLKGPRWTPDRDRVVEIAKQQYGGKRRSVTRFTSTETGVSDYTKEEVKFIYQRMSKDDGKEFPRKMLSEEEWRYIMRGNERRYDEEGSPQQSQHSESSIDTDALLPPNISNSSSEEGFAWESSRVTSLDSNNKHLQERPTVSNPAPPSPRPSALFNMENRDLPPSPRRSIKERRKKEVGRIFMPPEQTRRLASRASRRSGGSGDSTETGDEESEGEMVDVRLDNTPHIETSASSVSQRDVEDESGGKPPRVARSES</sequence>
<feature type="compositionally biased region" description="Polar residues" evidence="1">
    <location>
        <begin position="461"/>
        <end position="471"/>
    </location>
</feature>
<protein>
    <submittedName>
        <fullName evidence="2">Uncharacterized protein</fullName>
    </submittedName>
</protein>
<feature type="compositionally biased region" description="Basic residues" evidence="1">
    <location>
        <begin position="402"/>
        <end position="411"/>
    </location>
</feature>
<reference evidence="2" key="1">
    <citation type="submission" date="2021-02" db="EMBL/GenBank/DDBJ databases">
        <authorList>
            <person name="Syme A R."/>
            <person name="Syme A R."/>
            <person name="Moolhuijzen P."/>
        </authorList>
    </citation>
    <scope>NUCLEOTIDE SEQUENCE</scope>
    <source>
        <strain evidence="2">W1-1</strain>
    </source>
</reference>
<name>A0A6S6W8I8_9PLEO</name>
<feature type="compositionally biased region" description="Acidic residues" evidence="1">
    <location>
        <begin position="441"/>
        <end position="451"/>
    </location>
</feature>
<organism evidence="2 3">
    <name type="scientific">Pyrenophora teres f. teres</name>
    <dbReference type="NCBI Taxonomy" id="97479"/>
    <lineage>
        <taxon>Eukaryota</taxon>
        <taxon>Fungi</taxon>
        <taxon>Dikarya</taxon>
        <taxon>Ascomycota</taxon>
        <taxon>Pezizomycotina</taxon>
        <taxon>Dothideomycetes</taxon>
        <taxon>Pleosporomycetidae</taxon>
        <taxon>Pleosporales</taxon>
        <taxon>Pleosporineae</taxon>
        <taxon>Pleosporaceae</taxon>
        <taxon>Pyrenophora</taxon>
    </lineage>
</organism>
<gene>
    <name evidence="2" type="ORF">PTTW11_08562</name>
</gene>
<evidence type="ECO:0000256" key="1">
    <source>
        <dbReference type="SAM" id="MobiDB-lite"/>
    </source>
</evidence>
<proteinExistence type="predicted"/>
<dbReference type="Proteomes" id="UP000472372">
    <property type="component" value="Chromosome 8"/>
</dbReference>
<dbReference type="AlphaFoldDB" id="A0A6S6W8I8"/>
<dbReference type="EMBL" id="HG992984">
    <property type="protein sequence ID" value="CAE7199944.1"/>
    <property type="molecule type" value="Genomic_DNA"/>
</dbReference>
<accession>A0A6S6W8I8</accession>